<evidence type="ECO:0008006" key="4">
    <source>
        <dbReference type="Google" id="ProtNLM"/>
    </source>
</evidence>
<keyword evidence="1" id="KW-0732">Signal</keyword>
<comment type="caution">
    <text evidence="2">The sequence shown here is derived from an EMBL/GenBank/DDBJ whole genome shotgun (WGS) entry which is preliminary data.</text>
</comment>
<accession>A0ABW0KW63</accession>
<dbReference type="Gene3D" id="2.60.120.560">
    <property type="entry name" value="Exo-inulinase, domain 1"/>
    <property type="match status" value="1"/>
</dbReference>
<feature type="chain" id="PRO_5046321193" description="3-keto-disaccharide hydrolase domain-containing protein" evidence="1">
    <location>
        <begin position="18"/>
        <end position="927"/>
    </location>
</feature>
<keyword evidence="3" id="KW-1185">Reference proteome</keyword>
<evidence type="ECO:0000256" key="1">
    <source>
        <dbReference type="SAM" id="SignalP"/>
    </source>
</evidence>
<protein>
    <recommendedName>
        <fullName evidence="4">3-keto-disaccharide hydrolase domain-containing protein</fullName>
    </recommendedName>
</protein>
<sequence length="927" mass="105674">MKTCLFILALMAIGASAQFTKDRSNLPELAQTAGSRLAVDYEKKWLAWCERACIQPFVARLGQGAELNELALKVVRRGIPLLRNHAERDFSYSSANLASDCAELIKRGMDDPLVCWLQCWAIHDSTRDFQACTQAFKRGYDHRLAQTILPVVRYLLIVTYEDIRRDAGQRGGDKTYDRPLMDAAWLSLQDQSYLEEDEEVLAENLVPLFYEEVFTTDENKVAEICRMPLKSAYARLMLEGAFELRKAWLERGHDWASGVKPEGWVGFEQHMKQAAGKFRAAWEMKPQYPQPATNMLDISIVARRAVEEESAEWFNRALTAQFDCLPAYRAWLNGLLPRWGGSHEKMLDFGIMCARTHRYDTQVPYYFFKILADVLDDSGMGRAVFKDVAVKETTLALSEQRVKDARNEEQRENALSMLGIHAWACEAYEWATEVLKSQPKRFKRPAILVMLPFKTNERDIRGESELYAHDLKDGWEKAQSAWKAKKLEEAAGLYEELLAKPGGQDNDLVASRLATVRFEQEFQKGGWVSLNIEPRLLCWQIDKGNWSATMAGVLTNVGTGDSAYLLHNGRLGDDFQMRGKFEVKGARAEAGMGVMLGYGRDEESARWVSCVHQFEKVGSRVEMLDGKFDSTVDDALLGDGVGRFEIEITCHDGRITYAVNGCKVYNDCTAYDTLEPFPPLKRMRDGRVGLGHLLCPSGVTTRLLKAEVRRLPDDFTQRPAGGPLPGDSQMTAQQLLDYLDETTWSFSKAENEPEIAEVTFRASGREFRFFKAPDERQLHRFVVTDGRTLRMAQVRTLIFNADHSGFLIQNWPGSGDQRYCRLKSRPQPEASLVALRKAVTKEEVDAARKARWQHTHWKRGDSTLEFFEDGRWHEDWVVRPWDGKWMVQSDDEAVVVKGDNDVQHFHISQDGQTLRRSDGTEWSRVLK</sequence>
<feature type="signal peptide" evidence="1">
    <location>
        <begin position="1"/>
        <end position="17"/>
    </location>
</feature>
<dbReference type="Proteomes" id="UP001596052">
    <property type="component" value="Unassembled WGS sequence"/>
</dbReference>
<proteinExistence type="predicted"/>
<dbReference type="EMBL" id="JBHSMQ010000012">
    <property type="protein sequence ID" value="MFC5457758.1"/>
    <property type="molecule type" value="Genomic_DNA"/>
</dbReference>
<evidence type="ECO:0000313" key="3">
    <source>
        <dbReference type="Proteomes" id="UP001596052"/>
    </source>
</evidence>
<gene>
    <name evidence="2" type="ORF">ACFQDI_23015</name>
</gene>
<evidence type="ECO:0000313" key="2">
    <source>
        <dbReference type="EMBL" id="MFC5457758.1"/>
    </source>
</evidence>
<dbReference type="RefSeq" id="WP_377171416.1">
    <property type="nucleotide sequence ID" value="NZ_JBHSMQ010000012.1"/>
</dbReference>
<organism evidence="2 3">
    <name type="scientific">Prosthecobacter fluviatilis</name>
    <dbReference type="NCBI Taxonomy" id="445931"/>
    <lineage>
        <taxon>Bacteria</taxon>
        <taxon>Pseudomonadati</taxon>
        <taxon>Verrucomicrobiota</taxon>
        <taxon>Verrucomicrobiia</taxon>
        <taxon>Verrucomicrobiales</taxon>
        <taxon>Verrucomicrobiaceae</taxon>
        <taxon>Prosthecobacter</taxon>
    </lineage>
</organism>
<name>A0ABW0KW63_9BACT</name>
<reference evidence="3" key="1">
    <citation type="journal article" date="2019" name="Int. J. Syst. Evol. Microbiol.">
        <title>The Global Catalogue of Microorganisms (GCM) 10K type strain sequencing project: providing services to taxonomists for standard genome sequencing and annotation.</title>
        <authorList>
            <consortium name="The Broad Institute Genomics Platform"/>
            <consortium name="The Broad Institute Genome Sequencing Center for Infectious Disease"/>
            <person name="Wu L."/>
            <person name="Ma J."/>
        </authorList>
    </citation>
    <scope>NUCLEOTIDE SEQUENCE [LARGE SCALE GENOMIC DNA]</scope>
    <source>
        <strain evidence="3">CGMCC 4.1469</strain>
    </source>
</reference>